<feature type="region of interest" description="Disordered" evidence="1">
    <location>
        <begin position="200"/>
        <end position="220"/>
    </location>
</feature>
<feature type="compositionally biased region" description="Low complexity" evidence="1">
    <location>
        <begin position="341"/>
        <end position="353"/>
    </location>
</feature>
<proteinExistence type="predicted"/>
<dbReference type="Proteomes" id="UP000813462">
    <property type="component" value="Unassembled WGS sequence"/>
</dbReference>
<feature type="region of interest" description="Disordered" evidence="1">
    <location>
        <begin position="324"/>
        <end position="386"/>
    </location>
</feature>
<dbReference type="PANTHER" id="PTHR47481:SF22">
    <property type="entry name" value="RETROTRANSPOSON GAG DOMAIN-CONTAINING PROTEIN"/>
    <property type="match status" value="1"/>
</dbReference>
<dbReference type="PANTHER" id="PTHR47481">
    <property type="match status" value="1"/>
</dbReference>
<feature type="compositionally biased region" description="Pro residues" evidence="1">
    <location>
        <begin position="277"/>
        <end position="291"/>
    </location>
</feature>
<feature type="compositionally biased region" description="Low complexity" evidence="1">
    <location>
        <begin position="205"/>
        <end position="220"/>
    </location>
</feature>
<organism evidence="2 3">
    <name type="scientific">Ziziphus jujuba var. spinosa</name>
    <dbReference type="NCBI Taxonomy" id="714518"/>
    <lineage>
        <taxon>Eukaryota</taxon>
        <taxon>Viridiplantae</taxon>
        <taxon>Streptophyta</taxon>
        <taxon>Embryophyta</taxon>
        <taxon>Tracheophyta</taxon>
        <taxon>Spermatophyta</taxon>
        <taxon>Magnoliopsida</taxon>
        <taxon>eudicotyledons</taxon>
        <taxon>Gunneridae</taxon>
        <taxon>Pentapetalae</taxon>
        <taxon>rosids</taxon>
        <taxon>fabids</taxon>
        <taxon>Rosales</taxon>
        <taxon>Rhamnaceae</taxon>
        <taxon>Paliureae</taxon>
        <taxon>Ziziphus</taxon>
    </lineage>
</organism>
<accession>A0A978VUN0</accession>
<evidence type="ECO:0000256" key="1">
    <source>
        <dbReference type="SAM" id="MobiDB-lite"/>
    </source>
</evidence>
<feature type="region of interest" description="Disordered" evidence="1">
    <location>
        <begin position="265"/>
        <end position="311"/>
    </location>
</feature>
<evidence type="ECO:0000313" key="2">
    <source>
        <dbReference type="EMBL" id="KAH7542525.1"/>
    </source>
</evidence>
<protein>
    <submittedName>
        <fullName evidence="2">Uncharacterized protein</fullName>
    </submittedName>
</protein>
<sequence length="386" mass="41884">MLDSARPSPAKCSLLIGYNLMGFVTGTSLCPPTDPQKLLWIRQDHLLRSVLPASLNPSIINFVAGTASSREVWKNLATVYAKPSHGHIMSICETLSKLNKEEKSISDYMQTVQSLADSFTLAGEQLSQDEITFHILNGLGPEYKKISAAIRATDSSITFAKLHYKLADYEAFLNRNRTIHGFLSPITIHYASCGGSFSSHLRQESNSTPRNSNNRSSSLNKGVHRLSPIIICQFYDLPGHSARHYRKLLAATPWLSTPKWKTKQYSSSSPSLLGSPPYRPNPSSHPIPSSPSVPSFQPIQNISTPSSLSRDPLNEISSLLTSSSNAPSVAQSSPPIFPAVSPRSSSSSSMSYSINQTDDLLAPTYASSHSDLPTSSASSSEPVPPP</sequence>
<gene>
    <name evidence="2" type="ORF">FEM48_Zijuj02G0083300</name>
</gene>
<evidence type="ECO:0000313" key="3">
    <source>
        <dbReference type="Proteomes" id="UP000813462"/>
    </source>
</evidence>
<feature type="compositionally biased region" description="Polar residues" evidence="1">
    <location>
        <begin position="297"/>
        <end position="309"/>
    </location>
</feature>
<comment type="caution">
    <text evidence="2">The sequence shown here is derived from an EMBL/GenBank/DDBJ whole genome shotgun (WGS) entry which is preliminary data.</text>
</comment>
<dbReference type="AlphaFoldDB" id="A0A978VUN0"/>
<feature type="compositionally biased region" description="Low complexity" evidence="1">
    <location>
        <begin position="266"/>
        <end position="276"/>
    </location>
</feature>
<dbReference type="EMBL" id="JAEACU010000002">
    <property type="protein sequence ID" value="KAH7542525.1"/>
    <property type="molecule type" value="Genomic_DNA"/>
</dbReference>
<feature type="compositionally biased region" description="Low complexity" evidence="1">
    <location>
        <begin position="367"/>
        <end position="386"/>
    </location>
</feature>
<reference evidence="2" key="1">
    <citation type="journal article" date="2021" name="Front. Plant Sci.">
        <title>Chromosome-Scale Genome Assembly for Chinese Sour Jujube and Insights Into Its Genome Evolution and Domestication Signature.</title>
        <authorList>
            <person name="Shen L.-Y."/>
            <person name="Luo H."/>
            <person name="Wang X.-L."/>
            <person name="Wang X.-M."/>
            <person name="Qiu X.-J."/>
            <person name="Liu H."/>
            <person name="Zhou S.-S."/>
            <person name="Jia K.-H."/>
            <person name="Nie S."/>
            <person name="Bao Y.-T."/>
            <person name="Zhang R.-G."/>
            <person name="Yun Q.-Z."/>
            <person name="Chai Y.-H."/>
            <person name="Lu J.-Y."/>
            <person name="Li Y."/>
            <person name="Zhao S.-W."/>
            <person name="Mao J.-F."/>
            <person name="Jia S.-G."/>
            <person name="Mao Y.-M."/>
        </authorList>
    </citation>
    <scope>NUCLEOTIDE SEQUENCE</scope>
    <source>
        <strain evidence="2">AT0</strain>
        <tissue evidence="2">Leaf</tissue>
    </source>
</reference>
<dbReference type="Pfam" id="PF14223">
    <property type="entry name" value="Retrotran_gag_2"/>
    <property type="match status" value="1"/>
</dbReference>
<feature type="compositionally biased region" description="Low complexity" evidence="1">
    <location>
        <begin position="324"/>
        <end position="334"/>
    </location>
</feature>
<name>A0A978VUN0_ZIZJJ</name>